<proteinExistence type="inferred from homology"/>
<dbReference type="SUPFAM" id="SSF53067">
    <property type="entry name" value="Actin-like ATPase domain"/>
    <property type="match status" value="1"/>
</dbReference>
<dbReference type="Proteomes" id="UP000308114">
    <property type="component" value="Unassembled WGS sequence"/>
</dbReference>
<evidence type="ECO:0000256" key="1">
    <source>
        <dbReference type="ARBA" id="ARBA00006479"/>
    </source>
</evidence>
<dbReference type="AlphaFoldDB" id="A0A4U2PQP5"/>
<dbReference type="RefSeq" id="WP_137063920.1">
    <property type="nucleotide sequence ID" value="NZ_PNXQ01000018.1"/>
</dbReference>
<protein>
    <submittedName>
        <fullName evidence="2">ROK family protein</fullName>
    </submittedName>
</protein>
<evidence type="ECO:0000313" key="3">
    <source>
        <dbReference type="Proteomes" id="UP000308114"/>
    </source>
</evidence>
<dbReference type="PANTHER" id="PTHR18964">
    <property type="entry name" value="ROK (REPRESSOR, ORF, KINASE) FAMILY"/>
    <property type="match status" value="1"/>
</dbReference>
<organism evidence="2 3">
    <name type="scientific">Paenibacillus terrae</name>
    <dbReference type="NCBI Taxonomy" id="159743"/>
    <lineage>
        <taxon>Bacteria</taxon>
        <taxon>Bacillati</taxon>
        <taxon>Bacillota</taxon>
        <taxon>Bacilli</taxon>
        <taxon>Bacillales</taxon>
        <taxon>Paenibacillaceae</taxon>
        <taxon>Paenibacillus</taxon>
    </lineage>
</organism>
<dbReference type="Pfam" id="PF00480">
    <property type="entry name" value="ROK"/>
    <property type="match status" value="1"/>
</dbReference>
<accession>A0A4U2PQP5</accession>
<gene>
    <name evidence="2" type="ORF">C1I60_23530</name>
</gene>
<dbReference type="InterPro" id="IPR043129">
    <property type="entry name" value="ATPase_NBD"/>
</dbReference>
<comment type="similarity">
    <text evidence="1">Belongs to the ROK (NagC/XylR) family.</text>
</comment>
<comment type="caution">
    <text evidence="2">The sequence shown here is derived from an EMBL/GenBank/DDBJ whole genome shotgun (WGS) entry which is preliminary data.</text>
</comment>
<reference evidence="2 3" key="1">
    <citation type="submission" date="2018-01" db="EMBL/GenBank/DDBJ databases">
        <title>Bacillales members from the olive rhizosphere are effective biological control agents against Verticillium dahliae.</title>
        <authorList>
            <person name="Gomez-Lama C."/>
            <person name="Legarda G."/>
            <person name="Ruano-Rosa D."/>
            <person name="Pizarro-Tobias P."/>
            <person name="Valverde-Corredor A."/>
            <person name="Niqui J.L."/>
            <person name="Trivino J.C."/>
            <person name="Roca A."/>
            <person name="Mercado-Blanco J."/>
        </authorList>
    </citation>
    <scope>NUCLEOTIDE SEQUENCE [LARGE SCALE GENOMIC DNA]</scope>
    <source>
        <strain evidence="2 3">PIC167</strain>
    </source>
</reference>
<dbReference type="GO" id="GO:0009384">
    <property type="term" value="F:N-acylmannosamine kinase activity"/>
    <property type="evidence" value="ECO:0007669"/>
    <property type="project" value="TreeGrafter"/>
</dbReference>
<sequence>MTSDVELGASTAWIAGIDVGGTKTMFCLSSEDGSIRGKRKLDTQLSRDPKSFMEWLFAELGQFCQAHGTKLSKLAGVGIGLPGVMNEQTGILSSAPALDWAAEDIRPWIAHNYEGIVVLDNDVNMAALGEQCKGAAAGCEHFVMITVGTGIGGALYLNGQIYRGAAFSAGEIGYLVIEPDRGALAVGPSGILERFGALENQASGTGIGLQAARCLEEGELCPVLALQAAGGSVTAKHVFAAAAEGSQLAARVLDRAYHLMAVAIANLTITLNPQLVVLGGGVVEKNAEYAGELAERVCALSPVAVDIRKAALGNEAGAIGAVEAIRRALLGSGRLMDA</sequence>
<name>A0A4U2PQP5_9BACL</name>
<dbReference type="GO" id="GO:0008761">
    <property type="term" value="F:UDP-N-acetylglucosamine 2-epimerase activity"/>
    <property type="evidence" value="ECO:0007669"/>
    <property type="project" value="TreeGrafter"/>
</dbReference>
<dbReference type="EMBL" id="PNXQ01000018">
    <property type="protein sequence ID" value="TKH40749.1"/>
    <property type="molecule type" value="Genomic_DNA"/>
</dbReference>
<dbReference type="Gene3D" id="3.30.420.40">
    <property type="match status" value="2"/>
</dbReference>
<dbReference type="PANTHER" id="PTHR18964:SF149">
    <property type="entry name" value="BIFUNCTIONAL UDP-N-ACETYLGLUCOSAMINE 2-EPIMERASE_N-ACETYLMANNOSAMINE KINASE"/>
    <property type="match status" value="1"/>
</dbReference>
<dbReference type="InterPro" id="IPR000600">
    <property type="entry name" value="ROK"/>
</dbReference>
<evidence type="ECO:0000313" key="2">
    <source>
        <dbReference type="EMBL" id="TKH40749.1"/>
    </source>
</evidence>